<dbReference type="OrthoDB" id="10611548at2759"/>
<gene>
    <name evidence="2" type="ORF">TEQG_01446</name>
</gene>
<reference evidence="3" key="1">
    <citation type="journal article" date="2012" name="MBio">
        <title>Comparative genome analysis of Trichophyton rubrum and related dermatophytes reveals candidate genes involved in infection.</title>
        <authorList>
            <person name="Martinez D.A."/>
            <person name="Oliver B.G."/>
            <person name="Graeser Y."/>
            <person name="Goldberg J.M."/>
            <person name="Li W."/>
            <person name="Martinez-Rossi N.M."/>
            <person name="Monod M."/>
            <person name="Shelest E."/>
            <person name="Barton R.C."/>
            <person name="Birch E."/>
            <person name="Brakhage A.A."/>
            <person name="Chen Z."/>
            <person name="Gurr S.J."/>
            <person name="Heiman D."/>
            <person name="Heitman J."/>
            <person name="Kosti I."/>
            <person name="Rossi A."/>
            <person name="Saif S."/>
            <person name="Samalova M."/>
            <person name="Saunders C.W."/>
            <person name="Shea T."/>
            <person name="Summerbell R.C."/>
            <person name="Xu J."/>
            <person name="Young S."/>
            <person name="Zeng Q."/>
            <person name="Birren B.W."/>
            <person name="Cuomo C.A."/>
            <person name="White T.C."/>
        </authorList>
    </citation>
    <scope>NUCLEOTIDE SEQUENCE [LARGE SCALE GENOMIC DNA]</scope>
    <source>
        <strain evidence="3">ATCC MYA-4606 / CBS 127.97</strain>
    </source>
</reference>
<proteinExistence type="predicted"/>
<organism evidence="2 3">
    <name type="scientific">Trichophyton equinum (strain ATCC MYA-4606 / CBS 127.97)</name>
    <name type="common">Horse ringworm fungus</name>
    <dbReference type="NCBI Taxonomy" id="559882"/>
    <lineage>
        <taxon>Eukaryota</taxon>
        <taxon>Fungi</taxon>
        <taxon>Dikarya</taxon>
        <taxon>Ascomycota</taxon>
        <taxon>Pezizomycotina</taxon>
        <taxon>Eurotiomycetes</taxon>
        <taxon>Eurotiomycetidae</taxon>
        <taxon>Onygenales</taxon>
        <taxon>Arthrodermataceae</taxon>
        <taxon>Trichophyton</taxon>
    </lineage>
</organism>
<feature type="region of interest" description="Disordered" evidence="1">
    <location>
        <begin position="1"/>
        <end position="87"/>
    </location>
</feature>
<feature type="compositionally biased region" description="Polar residues" evidence="1">
    <location>
        <begin position="53"/>
        <end position="76"/>
    </location>
</feature>
<evidence type="ECO:0000256" key="1">
    <source>
        <dbReference type="SAM" id="MobiDB-lite"/>
    </source>
</evidence>
<evidence type="ECO:0000313" key="2">
    <source>
        <dbReference type="EMBL" id="EGE02408.1"/>
    </source>
</evidence>
<keyword evidence="3" id="KW-1185">Reference proteome</keyword>
<dbReference type="Proteomes" id="UP000009169">
    <property type="component" value="Unassembled WGS sequence"/>
</dbReference>
<protein>
    <submittedName>
        <fullName evidence="2">Uncharacterized protein</fullName>
    </submittedName>
</protein>
<accession>F2PKJ0</accession>
<dbReference type="AlphaFoldDB" id="F2PKJ0"/>
<feature type="compositionally biased region" description="Basic and acidic residues" evidence="1">
    <location>
        <begin position="26"/>
        <end position="45"/>
    </location>
</feature>
<sequence length="186" mass="20767">MKKQRAQNDKTSIRFLAPTAAPVNGEHLRNTGRSRDKSNMTEMNKKVNKHTASEGSKGSTVGNNHRSFAADTQSSRRALVSHEDEADEGPAVVDIYQSFVQEQAASRLVLERGRSREKRRGNEFPIPDEKDSHVNGAPCVLILTNPTEWIACSATSTEMSSRQRHGKTGGWLYWRVDTWAQASWSV</sequence>
<dbReference type="VEuPathDB" id="FungiDB:TEQG_01446"/>
<feature type="compositionally biased region" description="Basic and acidic residues" evidence="1">
    <location>
        <begin position="1"/>
        <end position="12"/>
    </location>
</feature>
<evidence type="ECO:0000313" key="3">
    <source>
        <dbReference type="Proteomes" id="UP000009169"/>
    </source>
</evidence>
<name>F2PKJ0_TRIEC</name>
<dbReference type="HOGENOM" id="CLU_125120_0_0_1"/>
<dbReference type="EMBL" id="DS995722">
    <property type="protein sequence ID" value="EGE02408.1"/>
    <property type="molecule type" value="Genomic_DNA"/>
</dbReference>
<dbReference type="eggNOG" id="ENOG502RQ7H">
    <property type="taxonomic scope" value="Eukaryota"/>
</dbReference>